<evidence type="ECO:0000256" key="1">
    <source>
        <dbReference type="ARBA" id="ARBA00022723"/>
    </source>
</evidence>
<proteinExistence type="predicted"/>
<reference evidence="3 4" key="1">
    <citation type="submission" date="2015-06" db="EMBL/GenBank/DDBJ databases">
        <title>Genome sequencing of Cronobacter sp. strain DJ34 isolated from petroleum contaminated sludge of Duliajan Oil Fields, Assam, India.</title>
        <authorList>
            <person name="Pal S."/>
            <person name="Banerjee T.D."/>
            <person name="Roy A."/>
            <person name="Sar P."/>
            <person name="Kazy S.K."/>
        </authorList>
    </citation>
    <scope>NUCLEOTIDE SEQUENCE [LARGE SCALE GENOMIC DNA]</scope>
    <source>
        <strain evidence="3 4">DJ34</strain>
    </source>
</reference>
<organism evidence="3 4">
    <name type="scientific">Franconibacter pulveris</name>
    <dbReference type="NCBI Taxonomy" id="435910"/>
    <lineage>
        <taxon>Bacteria</taxon>
        <taxon>Pseudomonadati</taxon>
        <taxon>Pseudomonadota</taxon>
        <taxon>Gammaproteobacteria</taxon>
        <taxon>Enterobacterales</taxon>
        <taxon>Enterobacteriaceae</taxon>
        <taxon>Franconibacter</taxon>
    </lineage>
</organism>
<dbReference type="GO" id="GO:0046872">
    <property type="term" value="F:metal ion binding"/>
    <property type="evidence" value="ECO:0007669"/>
    <property type="project" value="UniProtKB-KW"/>
</dbReference>
<dbReference type="PATRIC" id="fig|1656095.3.peg.2274"/>
<name>A0A0J8VJ46_9ENTR</name>
<keyword evidence="1" id="KW-0479">Metal-binding</keyword>
<keyword evidence="4" id="KW-1185">Reference proteome</keyword>
<dbReference type="Pfam" id="PF07883">
    <property type="entry name" value="Cupin_2"/>
    <property type="match status" value="1"/>
</dbReference>
<dbReference type="PANTHER" id="PTHR35848:SF9">
    <property type="entry name" value="SLL1358 PROTEIN"/>
    <property type="match status" value="1"/>
</dbReference>
<evidence type="ECO:0000313" key="4">
    <source>
        <dbReference type="Proteomes" id="UP000037315"/>
    </source>
</evidence>
<gene>
    <name evidence="3" type="ORF">ACH50_18090</name>
</gene>
<dbReference type="InterPro" id="IPR051610">
    <property type="entry name" value="GPI/OXD"/>
</dbReference>
<feature type="domain" description="Cupin type-2" evidence="2">
    <location>
        <begin position="33"/>
        <end position="100"/>
    </location>
</feature>
<dbReference type="Proteomes" id="UP000037315">
    <property type="component" value="Unassembled WGS sequence"/>
</dbReference>
<evidence type="ECO:0000259" key="2">
    <source>
        <dbReference type="Pfam" id="PF07883"/>
    </source>
</evidence>
<sequence length="120" mass="13641">MVISKTNAEHYLWGGDCDGWHLVKAQDLSVIQQRMPSGRGEQCHYHETVRQCFFVISGEMTVELNNTVFVLKPGESLEVAPGQLHQIRNEANPDTEYLVISQPMTRNDRHDFADKSGAKR</sequence>
<dbReference type="EMBL" id="LFEJ01000024">
    <property type="protein sequence ID" value="KMV33166.1"/>
    <property type="molecule type" value="Genomic_DNA"/>
</dbReference>
<evidence type="ECO:0000313" key="3">
    <source>
        <dbReference type="EMBL" id="KMV33166.1"/>
    </source>
</evidence>
<comment type="caution">
    <text evidence="3">The sequence shown here is derived from an EMBL/GenBank/DDBJ whole genome shotgun (WGS) entry which is preliminary data.</text>
</comment>
<dbReference type="RefSeq" id="WP_024561026.1">
    <property type="nucleotide sequence ID" value="NZ_LFEJ01000024.1"/>
</dbReference>
<protein>
    <submittedName>
        <fullName evidence="3">Cupin</fullName>
    </submittedName>
</protein>
<dbReference type="PANTHER" id="PTHR35848">
    <property type="entry name" value="OXALATE-BINDING PROTEIN"/>
    <property type="match status" value="1"/>
</dbReference>
<dbReference type="OrthoDB" id="9806121at2"/>
<dbReference type="STRING" id="1121863.GCA_000621185_02698"/>
<dbReference type="AlphaFoldDB" id="A0A0J8VJ46"/>
<accession>A0A0J8VJ46</accession>
<dbReference type="CDD" id="cd02208">
    <property type="entry name" value="cupin_RmlC-like"/>
    <property type="match status" value="1"/>
</dbReference>
<dbReference type="InterPro" id="IPR014710">
    <property type="entry name" value="RmlC-like_jellyroll"/>
</dbReference>
<dbReference type="InterPro" id="IPR011051">
    <property type="entry name" value="RmlC_Cupin_sf"/>
</dbReference>
<dbReference type="InterPro" id="IPR013096">
    <property type="entry name" value="Cupin_2"/>
</dbReference>
<dbReference type="Gene3D" id="2.60.120.10">
    <property type="entry name" value="Jelly Rolls"/>
    <property type="match status" value="1"/>
</dbReference>
<dbReference type="SUPFAM" id="SSF51182">
    <property type="entry name" value="RmlC-like cupins"/>
    <property type="match status" value="1"/>
</dbReference>